<evidence type="ECO:0000313" key="1">
    <source>
        <dbReference type="EMBL" id="KKK94682.1"/>
    </source>
</evidence>
<accession>A0A0F8ZLI7</accession>
<reference evidence="1" key="1">
    <citation type="journal article" date="2015" name="Nature">
        <title>Complex archaea that bridge the gap between prokaryotes and eukaryotes.</title>
        <authorList>
            <person name="Spang A."/>
            <person name="Saw J.H."/>
            <person name="Jorgensen S.L."/>
            <person name="Zaremba-Niedzwiedzka K."/>
            <person name="Martijn J."/>
            <person name="Lind A.E."/>
            <person name="van Eijk R."/>
            <person name="Schleper C."/>
            <person name="Guy L."/>
            <person name="Ettema T.J."/>
        </authorList>
    </citation>
    <scope>NUCLEOTIDE SEQUENCE</scope>
</reference>
<dbReference type="EMBL" id="LAZR01047239">
    <property type="protein sequence ID" value="KKK94682.1"/>
    <property type="molecule type" value="Genomic_DNA"/>
</dbReference>
<name>A0A0F8ZLI7_9ZZZZ</name>
<comment type="caution">
    <text evidence="1">The sequence shown here is derived from an EMBL/GenBank/DDBJ whole genome shotgun (WGS) entry which is preliminary data.</text>
</comment>
<organism evidence="1">
    <name type="scientific">marine sediment metagenome</name>
    <dbReference type="NCBI Taxonomy" id="412755"/>
    <lineage>
        <taxon>unclassified sequences</taxon>
        <taxon>metagenomes</taxon>
        <taxon>ecological metagenomes</taxon>
    </lineage>
</organism>
<dbReference type="AlphaFoldDB" id="A0A0F8ZLI7"/>
<gene>
    <name evidence="1" type="ORF">LCGC14_2680410</name>
</gene>
<protein>
    <submittedName>
        <fullName evidence="1">Uncharacterized protein</fullName>
    </submittedName>
</protein>
<proteinExistence type="predicted"/>
<sequence>MAGIAYVKKRLWNPEFIVDPTGLLPNRLVQDIHGWHQHTYEITWKGTTQAGEELGTAVTSVKDGTTTPFLVNVVSAQGNDIDAAGGDVRAVALIGITTNSIAGYLAWNTFGETTRAGRDGKPVSTVEVVLMNGTSDVFATRYFIWLDAMYAVNWGSAGSDALGNIQAESPANTALIVLLATQNEGEGGVWHFPPDHNVTTQHIHITPTEVFAATTGVVVQGEFTAFDQALNIDPDLDIDYYQYTTPSLDAEYVREETSRRSTIASKTLWKETTVFAAKDVFLRIVQEFH</sequence>